<dbReference type="PANTHER" id="PTHR13410">
    <property type="entry name" value="PROTEIN PBDC1"/>
    <property type="match status" value="1"/>
</dbReference>
<dbReference type="AlphaFoldDB" id="A0AA97KFB2"/>
<dbReference type="KEGG" id="emc:129342232"/>
<protein>
    <submittedName>
        <fullName evidence="4">Protein PBDC1 isoform X1</fullName>
    </submittedName>
</protein>
<reference evidence="4" key="1">
    <citation type="submission" date="2025-08" db="UniProtKB">
        <authorList>
            <consortium name="RefSeq"/>
        </authorList>
    </citation>
    <scope>IDENTIFICATION</scope>
    <source>
        <tissue evidence="4">Blood</tissue>
    </source>
</reference>
<evidence type="ECO:0000313" key="4">
    <source>
        <dbReference type="RefSeq" id="XP_054853869.1"/>
    </source>
</evidence>
<dbReference type="InterPro" id="IPR021148">
    <property type="entry name" value="Polysacc_synth_dom"/>
</dbReference>
<keyword evidence="3" id="KW-1185">Reference proteome</keyword>
<organism evidence="3 4">
    <name type="scientific">Eublepharis macularius</name>
    <name type="common">Leopard gecko</name>
    <name type="synonym">Cyrtodactylus macularius</name>
    <dbReference type="NCBI Taxonomy" id="481883"/>
    <lineage>
        <taxon>Eukaryota</taxon>
        <taxon>Metazoa</taxon>
        <taxon>Chordata</taxon>
        <taxon>Craniata</taxon>
        <taxon>Vertebrata</taxon>
        <taxon>Euteleostomi</taxon>
        <taxon>Lepidosauria</taxon>
        <taxon>Squamata</taxon>
        <taxon>Bifurcata</taxon>
        <taxon>Gekkota</taxon>
        <taxon>Eublepharidae</taxon>
        <taxon>Eublepharinae</taxon>
        <taxon>Eublepharis</taxon>
    </lineage>
</organism>
<gene>
    <name evidence="4" type="primary">PBDC1</name>
</gene>
<dbReference type="GO" id="GO:0005737">
    <property type="term" value="C:cytoplasm"/>
    <property type="evidence" value="ECO:0007669"/>
    <property type="project" value="TreeGrafter"/>
</dbReference>
<sequence>MPAVLSSFKGAAGVGAAAFVSGRLCAGPSPAILRAALPLRIPARPGPPLSSGAGWASGAAESVARTASVLKGEAPSAAQIRPGEADKGASLATHSEARRCAGPAGGLFARSLWGSLWNKSRAVFLTPREAERVLETTARAASPRWPSWARQTSGLPKTPPQDLPSAACPGAGYRAGACCYRQTKGSFKNRHISTAITLDVREAAAALSLPAEAFGNDPAVEMLWAMKAHQHAEVYENLISAVDPKYLKLTKADDQIYTEFRKNFKDLKIDVLDPEDLKSEPAKEKWRPFCLQFDGVVEDFNYGTLLRLDCSKGYTEENTVFATRIQFFAIEIARNREGNNSVVYNRAKEASSSQEVSSG</sequence>
<dbReference type="Gene3D" id="1.10.3560.10">
    <property type="entry name" value="yst0336 like domain"/>
    <property type="match status" value="1"/>
</dbReference>
<feature type="region of interest" description="Disordered" evidence="1">
    <location>
        <begin position="72"/>
        <end position="94"/>
    </location>
</feature>
<accession>A0AA97KFB2</accession>
<dbReference type="RefSeq" id="XP_054853869.1">
    <property type="nucleotide sequence ID" value="XM_054997894.1"/>
</dbReference>
<evidence type="ECO:0000256" key="1">
    <source>
        <dbReference type="SAM" id="MobiDB-lite"/>
    </source>
</evidence>
<dbReference type="Proteomes" id="UP001190640">
    <property type="component" value="Chromosome 14"/>
</dbReference>
<name>A0AA97KFB2_EUBMA</name>
<feature type="region of interest" description="Disordered" evidence="1">
    <location>
        <begin position="144"/>
        <end position="163"/>
    </location>
</feature>
<dbReference type="InterPro" id="IPR008476">
    <property type="entry name" value="PBDC1_metazoa/fungi"/>
</dbReference>
<dbReference type="Pfam" id="PF04669">
    <property type="entry name" value="PBDC1"/>
    <property type="match status" value="1"/>
</dbReference>
<dbReference type="InterPro" id="IPR023139">
    <property type="entry name" value="PBDC1-like_dom_sf"/>
</dbReference>
<dbReference type="PANTHER" id="PTHR13410:SF9">
    <property type="entry name" value="PROTEIN PBDC1"/>
    <property type="match status" value="1"/>
</dbReference>
<feature type="domain" description="Polysaccharide biosynthesis" evidence="2">
    <location>
        <begin position="220"/>
        <end position="344"/>
    </location>
</feature>
<evidence type="ECO:0000259" key="2">
    <source>
        <dbReference type="Pfam" id="PF04669"/>
    </source>
</evidence>
<dbReference type="CTD" id="51260"/>
<proteinExistence type="predicted"/>
<dbReference type="GeneID" id="129342232"/>
<evidence type="ECO:0000313" key="3">
    <source>
        <dbReference type="Proteomes" id="UP001190640"/>
    </source>
</evidence>